<comment type="subunit">
    <text evidence="7">Homotetramer.</text>
</comment>
<evidence type="ECO:0000256" key="3">
    <source>
        <dbReference type="ARBA" id="ARBA00022490"/>
    </source>
</evidence>
<dbReference type="PRINTS" id="PR00115">
    <property type="entry name" value="F16BPHPHTASE"/>
</dbReference>
<evidence type="ECO:0000256" key="7">
    <source>
        <dbReference type="HAMAP-Rule" id="MF_01855"/>
    </source>
</evidence>
<dbReference type="Gene3D" id="3.30.540.10">
    <property type="entry name" value="Fructose-1,6-Bisphosphatase, subunit A, domain 1"/>
    <property type="match status" value="1"/>
</dbReference>
<dbReference type="FunCoup" id="A0A420WJF8">
    <property type="interactions" value="404"/>
</dbReference>
<proteinExistence type="inferred from homology"/>
<feature type="binding site" evidence="7">
    <location>
        <position position="181"/>
    </location>
    <ligand>
        <name>substrate</name>
    </ligand>
</feature>
<evidence type="ECO:0000256" key="5">
    <source>
        <dbReference type="ARBA" id="ARBA00023277"/>
    </source>
</evidence>
<dbReference type="InterPro" id="IPR033391">
    <property type="entry name" value="FBPase_N"/>
</dbReference>
<evidence type="ECO:0000256" key="6">
    <source>
        <dbReference type="ARBA" id="ARBA00024331"/>
    </source>
</evidence>
<dbReference type="AlphaFoldDB" id="A0A420WJF8"/>
<dbReference type="GO" id="GO:0042132">
    <property type="term" value="F:fructose 1,6-bisphosphate 1-phosphatase activity"/>
    <property type="evidence" value="ECO:0007669"/>
    <property type="project" value="UniProtKB-UniRule"/>
</dbReference>
<comment type="similarity">
    <text evidence="2 7 8">Belongs to the FBPase class 1 family.</text>
</comment>
<comment type="subcellular location">
    <subcellularLocation>
        <location evidence="7">Cytoplasm</location>
    </subcellularLocation>
</comment>
<dbReference type="GO" id="GO:0030388">
    <property type="term" value="P:fructose 1,6-bisphosphate metabolic process"/>
    <property type="evidence" value="ECO:0007669"/>
    <property type="project" value="TreeGrafter"/>
</dbReference>
<dbReference type="Pfam" id="PF00316">
    <property type="entry name" value="FBPase"/>
    <property type="match status" value="1"/>
</dbReference>
<feature type="binding site" evidence="7">
    <location>
        <position position="96"/>
    </location>
    <ligand>
        <name>Mg(2+)</name>
        <dbReference type="ChEBI" id="CHEBI:18420"/>
        <label>1</label>
    </ligand>
</feature>
<sequence length="308" mass="33164">MTLSFKSKTANLDGIYAALFSASEVIYAELKKGAGLKFATSSNESGDDQIELDVIADEAFFHALKKDENVRYVVSEERPGLNKISDGAYSVALDPLDGSKSALVGIPSGAIFGIFENAEVAKDFSGKNIISGGFFVFGMNLEAYFADGADVYKGIFNQDTAEWLVMPIEGGLPSADVLAINGANQTVWDSWLQAHYASLLDTHGGTVKPHNMRWYASMVSDIKRLVLQGGIFAYPSANRKGYEQGHLRLVYEAIPMSFIIKAMGGASTNGDRSILEATVTTLHEKTPVFIGEVDKIAAVEAAKKASTH</sequence>
<feature type="binding site" evidence="7">
    <location>
        <position position="97"/>
    </location>
    <ligand>
        <name>Mg(2+)</name>
        <dbReference type="ChEBI" id="CHEBI:18420"/>
        <label>2</label>
    </ligand>
</feature>
<keyword evidence="3 7" id="KW-0963">Cytoplasm</keyword>
<dbReference type="GO" id="GO:0006002">
    <property type="term" value="P:fructose 6-phosphate metabolic process"/>
    <property type="evidence" value="ECO:0007669"/>
    <property type="project" value="TreeGrafter"/>
</dbReference>
<dbReference type="PIRSF" id="PIRSF000904">
    <property type="entry name" value="FBPtase_SBPase"/>
    <property type="match status" value="1"/>
</dbReference>
<dbReference type="GO" id="GO:0005737">
    <property type="term" value="C:cytoplasm"/>
    <property type="evidence" value="ECO:0007669"/>
    <property type="project" value="UniProtKB-SubCell"/>
</dbReference>
<dbReference type="GO" id="GO:0006000">
    <property type="term" value="P:fructose metabolic process"/>
    <property type="evidence" value="ECO:0007669"/>
    <property type="project" value="TreeGrafter"/>
</dbReference>
<feature type="binding site" evidence="7">
    <location>
        <position position="94"/>
    </location>
    <ligand>
        <name>Mg(2+)</name>
        <dbReference type="ChEBI" id="CHEBI:18420"/>
        <label>2</label>
    </ligand>
</feature>
<dbReference type="InterPro" id="IPR044015">
    <property type="entry name" value="FBPase_C_dom"/>
</dbReference>
<dbReference type="PANTHER" id="PTHR11556">
    <property type="entry name" value="FRUCTOSE-1,6-BISPHOSPHATASE-RELATED"/>
    <property type="match status" value="1"/>
</dbReference>
<evidence type="ECO:0000256" key="4">
    <source>
        <dbReference type="ARBA" id="ARBA00022801"/>
    </source>
</evidence>
<dbReference type="Gene3D" id="3.40.190.80">
    <property type="match status" value="1"/>
</dbReference>
<feature type="binding site" evidence="7">
    <location>
        <position position="76"/>
    </location>
    <ligand>
        <name>Mg(2+)</name>
        <dbReference type="ChEBI" id="CHEBI:18420"/>
        <label>1</label>
    </ligand>
</feature>
<keyword evidence="7" id="KW-0460">Magnesium</keyword>
<keyword evidence="4 7" id="KW-0378">Hydrolase</keyword>
<evidence type="ECO:0000256" key="1">
    <source>
        <dbReference type="ARBA" id="ARBA00001273"/>
    </source>
</evidence>
<feature type="domain" description="Fructose-1-6-bisphosphatase class I N-terminal" evidence="9">
    <location>
        <begin position="9"/>
        <end position="163"/>
    </location>
</feature>
<dbReference type="InterPro" id="IPR000146">
    <property type="entry name" value="FBPase_class-1"/>
</dbReference>
<comment type="caution">
    <text evidence="7">Lacks conserved residue(s) required for the propagation of feature annotation.</text>
</comment>
<dbReference type="Proteomes" id="UP000282211">
    <property type="component" value="Unassembled WGS sequence"/>
</dbReference>
<dbReference type="EMBL" id="RBII01000001">
    <property type="protein sequence ID" value="RKQ71153.1"/>
    <property type="molecule type" value="Genomic_DNA"/>
</dbReference>
<dbReference type="SUPFAM" id="SSF56655">
    <property type="entry name" value="Carbohydrate phosphatase"/>
    <property type="match status" value="1"/>
</dbReference>
<keyword evidence="12" id="KW-1185">Reference proteome</keyword>
<comment type="cofactor">
    <cofactor evidence="7">
        <name>Mg(2+)</name>
        <dbReference type="ChEBI" id="CHEBI:18420"/>
    </cofactor>
    <text evidence="7">Binds 2 magnesium ions per subunit.</text>
</comment>
<dbReference type="InterPro" id="IPR028343">
    <property type="entry name" value="FBPtase"/>
</dbReference>
<dbReference type="RefSeq" id="WP_121098955.1">
    <property type="nucleotide sequence ID" value="NZ_RBII01000001.1"/>
</dbReference>
<organism evidence="11 12">
    <name type="scientific">Litorimonas taeanensis</name>
    <dbReference type="NCBI Taxonomy" id="568099"/>
    <lineage>
        <taxon>Bacteria</taxon>
        <taxon>Pseudomonadati</taxon>
        <taxon>Pseudomonadota</taxon>
        <taxon>Alphaproteobacteria</taxon>
        <taxon>Maricaulales</taxon>
        <taxon>Robiginitomaculaceae</taxon>
    </lineage>
</organism>
<evidence type="ECO:0000313" key="11">
    <source>
        <dbReference type="EMBL" id="RKQ71153.1"/>
    </source>
</evidence>
<feature type="binding site" evidence="7">
    <location>
        <position position="252"/>
    </location>
    <ligand>
        <name>Mg(2+)</name>
        <dbReference type="ChEBI" id="CHEBI:18420"/>
        <label>2</label>
    </ligand>
</feature>
<comment type="pathway">
    <text evidence="6">Carbohydrate biosynthesis.</text>
</comment>
<keyword evidence="7" id="KW-0479">Metal-binding</keyword>
<dbReference type="GO" id="GO:0000287">
    <property type="term" value="F:magnesium ion binding"/>
    <property type="evidence" value="ECO:0007669"/>
    <property type="project" value="UniProtKB-UniRule"/>
</dbReference>
<evidence type="ECO:0000256" key="8">
    <source>
        <dbReference type="RuleBase" id="RU000508"/>
    </source>
</evidence>
<dbReference type="EC" id="3.1.3.11" evidence="7"/>
<dbReference type="HAMAP" id="MF_01855">
    <property type="entry name" value="FBPase_class1"/>
    <property type="match status" value="1"/>
</dbReference>
<feature type="domain" description="Fructose-1-6-bisphosphatase class 1 C-terminal" evidence="10">
    <location>
        <begin position="176"/>
        <end position="302"/>
    </location>
</feature>
<feature type="binding site" evidence="7">
    <location>
        <position position="94"/>
    </location>
    <ligand>
        <name>Mg(2+)</name>
        <dbReference type="ChEBI" id="CHEBI:18420"/>
        <label>1</label>
    </ligand>
</feature>
<dbReference type="Pfam" id="PF18913">
    <property type="entry name" value="FBPase_C"/>
    <property type="match status" value="1"/>
</dbReference>
<comment type="caution">
    <text evidence="11">The sequence shown here is derived from an EMBL/GenBank/DDBJ whole genome shotgun (WGS) entry which is preliminary data.</text>
</comment>
<dbReference type="InParanoid" id="A0A420WJF8"/>
<comment type="catalytic activity">
    <reaction evidence="1 7">
        <text>beta-D-fructose 1,6-bisphosphate + H2O = beta-D-fructose 6-phosphate + phosphate</text>
        <dbReference type="Rhea" id="RHEA:11064"/>
        <dbReference type="ChEBI" id="CHEBI:15377"/>
        <dbReference type="ChEBI" id="CHEBI:32966"/>
        <dbReference type="ChEBI" id="CHEBI:43474"/>
        <dbReference type="ChEBI" id="CHEBI:57634"/>
        <dbReference type="EC" id="3.1.3.11"/>
    </reaction>
</comment>
<keyword evidence="5 7" id="KW-0119">Carbohydrate metabolism</keyword>
<evidence type="ECO:0000259" key="10">
    <source>
        <dbReference type="Pfam" id="PF18913"/>
    </source>
</evidence>
<evidence type="ECO:0000259" key="9">
    <source>
        <dbReference type="Pfam" id="PF00316"/>
    </source>
</evidence>
<reference evidence="11 12" key="1">
    <citation type="submission" date="2018-10" db="EMBL/GenBank/DDBJ databases">
        <title>Genomic Encyclopedia of Type Strains, Phase IV (KMG-IV): sequencing the most valuable type-strain genomes for metagenomic binning, comparative biology and taxonomic classification.</title>
        <authorList>
            <person name="Goeker M."/>
        </authorList>
    </citation>
    <scope>NUCLEOTIDE SEQUENCE [LARGE SCALE GENOMIC DNA]</scope>
    <source>
        <strain evidence="11 12">DSM 22008</strain>
    </source>
</reference>
<evidence type="ECO:0000256" key="2">
    <source>
        <dbReference type="ARBA" id="ARBA00010941"/>
    </source>
</evidence>
<gene>
    <name evidence="7" type="primary">fbp</name>
    <name evidence="11" type="ORF">DES40_0464</name>
</gene>
<dbReference type="PANTHER" id="PTHR11556:SF35">
    <property type="entry name" value="SEDOHEPTULOSE-1,7-BISPHOSPHATASE, CHLOROPLASTIC"/>
    <property type="match status" value="1"/>
</dbReference>
<dbReference type="GO" id="GO:0005986">
    <property type="term" value="P:sucrose biosynthetic process"/>
    <property type="evidence" value="ECO:0007669"/>
    <property type="project" value="TreeGrafter"/>
</dbReference>
<protein>
    <recommendedName>
        <fullName evidence="7">Fructose-1,6-bisphosphatase class 1</fullName>
        <shortName evidence="7">FBPase class 1</shortName>
        <ecNumber evidence="7">3.1.3.11</ecNumber>
    </recommendedName>
    <alternativeName>
        <fullName evidence="7">D-fructose-1,6-bisphosphate 1-phosphohydrolase class 1</fullName>
    </alternativeName>
</protein>
<name>A0A420WJF8_9PROT</name>
<evidence type="ECO:0000313" key="12">
    <source>
        <dbReference type="Proteomes" id="UP000282211"/>
    </source>
</evidence>
<accession>A0A420WJF8</accession>
<dbReference type="OrthoDB" id="9806756at2"/>
<dbReference type="GO" id="GO:0006094">
    <property type="term" value="P:gluconeogenesis"/>
    <property type="evidence" value="ECO:0007669"/>
    <property type="project" value="UniProtKB-UniRule"/>
</dbReference>